<dbReference type="Pfam" id="PF13599">
    <property type="entry name" value="Pentapeptide_4"/>
    <property type="match status" value="1"/>
</dbReference>
<dbReference type="Gene3D" id="2.160.20.80">
    <property type="entry name" value="E3 ubiquitin-protein ligase SopA"/>
    <property type="match status" value="1"/>
</dbReference>
<evidence type="ECO:0000313" key="2">
    <source>
        <dbReference type="Proteomes" id="UP000273500"/>
    </source>
</evidence>
<proteinExistence type="predicted"/>
<accession>A0A428KM19</accession>
<keyword evidence="2" id="KW-1185">Reference proteome</keyword>
<dbReference type="EMBL" id="RWIT01000008">
    <property type="protein sequence ID" value="RSK47484.1"/>
    <property type="molecule type" value="Genomic_DNA"/>
</dbReference>
<dbReference type="SUPFAM" id="SSF141571">
    <property type="entry name" value="Pentapeptide repeat-like"/>
    <property type="match status" value="1"/>
</dbReference>
<evidence type="ECO:0000313" key="1">
    <source>
        <dbReference type="EMBL" id="RSK47484.1"/>
    </source>
</evidence>
<dbReference type="Proteomes" id="UP000273500">
    <property type="component" value="Unassembled WGS sequence"/>
</dbReference>
<name>A0A428KM19_9BACT</name>
<reference evidence="1 2" key="1">
    <citation type="submission" date="2018-12" db="EMBL/GenBank/DDBJ databases">
        <authorList>
            <person name="Feng G."/>
            <person name="Zhu H."/>
        </authorList>
    </citation>
    <scope>NUCLEOTIDE SEQUENCE [LARGE SCALE GENOMIC DNA]</scope>
    <source>
        <strain evidence="1 2">KCTC 12533</strain>
    </source>
</reference>
<organism evidence="1 2">
    <name type="scientific">Hymenobacter rigui</name>
    <dbReference type="NCBI Taxonomy" id="334424"/>
    <lineage>
        <taxon>Bacteria</taxon>
        <taxon>Pseudomonadati</taxon>
        <taxon>Bacteroidota</taxon>
        <taxon>Cytophagia</taxon>
        <taxon>Cytophagales</taxon>
        <taxon>Hymenobacteraceae</taxon>
        <taxon>Hymenobacter</taxon>
    </lineage>
</organism>
<protein>
    <submittedName>
        <fullName evidence="1">Pentapeptide repeat-containing protein</fullName>
    </submittedName>
</protein>
<dbReference type="RefSeq" id="WP_125421330.1">
    <property type="nucleotide sequence ID" value="NZ_RWIT01000008.1"/>
</dbReference>
<gene>
    <name evidence="1" type="ORF">EI291_14595</name>
</gene>
<dbReference type="OrthoDB" id="67652at2"/>
<dbReference type="InterPro" id="IPR001646">
    <property type="entry name" value="5peptide_repeat"/>
</dbReference>
<dbReference type="AlphaFoldDB" id="A0A428KM19"/>
<sequence length="127" mass="14305">MDHYMTEITTKQLLLEAYGEGQRTFEDIELTDSADLSSVDLSEATFKHCCFNLAFVQANLSGCRFLECNLKTADFRNTNLQQATITGCTVESTRFEGAEVEGFVFSENSVYGQNAGQEEFNTFHHFT</sequence>
<comment type="caution">
    <text evidence="1">The sequence shown here is derived from an EMBL/GenBank/DDBJ whole genome shotgun (WGS) entry which is preliminary data.</text>
</comment>